<name>A4S6H1_OSTLU</name>
<feature type="coiled-coil region" evidence="1">
    <location>
        <begin position="184"/>
        <end position="214"/>
    </location>
</feature>
<dbReference type="HOGENOM" id="CLU_957759_0_0_1"/>
<dbReference type="OrthoDB" id="10622915at2759"/>
<feature type="compositionally biased region" description="Basic and acidic residues" evidence="2">
    <location>
        <begin position="45"/>
        <end position="72"/>
    </location>
</feature>
<gene>
    <name evidence="3" type="ORF">OSTLU_17830</name>
</gene>
<dbReference type="Gramene" id="ABO99235">
    <property type="protein sequence ID" value="ABO99235"/>
    <property type="gene ID" value="OSTLU_17830"/>
</dbReference>
<reference evidence="3 4" key="1">
    <citation type="journal article" date="2007" name="Proc. Natl. Acad. Sci. U.S.A.">
        <title>The tiny eukaryote Ostreococcus provides genomic insights into the paradox of plankton speciation.</title>
        <authorList>
            <person name="Palenik B."/>
            <person name="Grimwood J."/>
            <person name="Aerts A."/>
            <person name="Rouze P."/>
            <person name="Salamov A."/>
            <person name="Putnam N."/>
            <person name="Dupont C."/>
            <person name="Jorgensen R."/>
            <person name="Derelle E."/>
            <person name="Rombauts S."/>
            <person name="Zhou K."/>
            <person name="Otillar R."/>
            <person name="Merchant S.S."/>
            <person name="Podell S."/>
            <person name="Gaasterland T."/>
            <person name="Napoli C."/>
            <person name="Gendler K."/>
            <person name="Manuell A."/>
            <person name="Tai V."/>
            <person name="Vallon O."/>
            <person name="Piganeau G."/>
            <person name="Jancek S."/>
            <person name="Heijde M."/>
            <person name="Jabbari K."/>
            <person name="Bowler C."/>
            <person name="Lohr M."/>
            <person name="Robbens S."/>
            <person name="Werner G."/>
            <person name="Dubchak I."/>
            <person name="Pazour G.J."/>
            <person name="Ren Q."/>
            <person name="Paulsen I."/>
            <person name="Delwiche C."/>
            <person name="Schmutz J."/>
            <person name="Rokhsar D."/>
            <person name="Van de Peer Y."/>
            <person name="Moreau H."/>
            <person name="Grigoriev I.V."/>
        </authorList>
    </citation>
    <scope>NUCLEOTIDE SEQUENCE [LARGE SCALE GENOMIC DNA]</scope>
    <source>
        <strain evidence="3 4">CCE9901</strain>
    </source>
</reference>
<organism evidence="3 4">
    <name type="scientific">Ostreococcus lucimarinus (strain CCE9901)</name>
    <dbReference type="NCBI Taxonomy" id="436017"/>
    <lineage>
        <taxon>Eukaryota</taxon>
        <taxon>Viridiplantae</taxon>
        <taxon>Chlorophyta</taxon>
        <taxon>Mamiellophyceae</taxon>
        <taxon>Mamiellales</taxon>
        <taxon>Bathycoccaceae</taxon>
        <taxon>Ostreococcus</taxon>
    </lineage>
</organism>
<dbReference type="KEGG" id="olu:OSTLU_17830"/>
<evidence type="ECO:0000313" key="4">
    <source>
        <dbReference type="Proteomes" id="UP000001568"/>
    </source>
</evidence>
<keyword evidence="1" id="KW-0175">Coiled coil</keyword>
<feature type="region of interest" description="Disordered" evidence="2">
    <location>
        <begin position="17"/>
        <end position="105"/>
    </location>
</feature>
<feature type="compositionally biased region" description="Basic and acidic residues" evidence="2">
    <location>
        <begin position="19"/>
        <end position="31"/>
    </location>
</feature>
<dbReference type="RefSeq" id="XP_001420942.1">
    <property type="nucleotide sequence ID" value="XM_001420905.1"/>
</dbReference>
<feature type="compositionally biased region" description="Polar residues" evidence="2">
    <location>
        <begin position="32"/>
        <end position="42"/>
    </location>
</feature>
<dbReference type="GeneID" id="5004949"/>
<dbReference type="EMBL" id="CP000593">
    <property type="protein sequence ID" value="ABO99235.1"/>
    <property type="molecule type" value="Genomic_DNA"/>
</dbReference>
<dbReference type="AlphaFoldDB" id="A4S6H1"/>
<proteinExistence type="predicted"/>
<evidence type="ECO:0000256" key="2">
    <source>
        <dbReference type="SAM" id="MobiDB-lite"/>
    </source>
</evidence>
<evidence type="ECO:0000313" key="3">
    <source>
        <dbReference type="EMBL" id="ABO99235.1"/>
    </source>
</evidence>
<accession>A4S6H1</accession>
<dbReference type="Proteomes" id="UP000001568">
    <property type="component" value="Chromosome 13"/>
</dbReference>
<sequence>MARDPRGLDLLLRAARTATEARARDRDETVKKSTTVRFQTADATGRVEAKTRRQGKARADGAMRDRTNDFERGGTAGKGKRGRGRATMTMKAKANAPPPDVDDSAEATTVREETLAIGAETLAREHADVVIERVRQWLDVMMSDARGRLTALERSQTRTHRALEKYDSEEAQDDVGIEMLVEFDKTLEIERSILEETMKNLEAMRTKVEFESANLALRWLRRSNCGGDDDGQASEEDQATDGRKYFYSSSAYAFLQTAIGAFMNDTTPAKSAKSADAHSPSGVLDAARLFT</sequence>
<evidence type="ECO:0000256" key="1">
    <source>
        <dbReference type="SAM" id="Coils"/>
    </source>
</evidence>
<protein>
    <submittedName>
        <fullName evidence="3">Uncharacterized protein</fullName>
    </submittedName>
</protein>
<keyword evidence="4" id="KW-1185">Reference proteome</keyword>